<feature type="domain" description="PCI" evidence="4">
    <location>
        <begin position="203"/>
        <end position="384"/>
    </location>
</feature>
<dbReference type="GO" id="GO:0006368">
    <property type="term" value="P:transcription elongation by RNA polymerase II"/>
    <property type="evidence" value="ECO:0007669"/>
    <property type="project" value="TreeGrafter"/>
</dbReference>
<evidence type="ECO:0000256" key="3">
    <source>
        <dbReference type="ARBA" id="ARBA00072421"/>
    </source>
</evidence>
<organism evidence="5 6">
    <name type="scientific">Romanomermis culicivorax</name>
    <name type="common">Nematode worm</name>
    <dbReference type="NCBI Taxonomy" id="13658"/>
    <lineage>
        <taxon>Eukaryota</taxon>
        <taxon>Metazoa</taxon>
        <taxon>Ecdysozoa</taxon>
        <taxon>Nematoda</taxon>
        <taxon>Enoplea</taxon>
        <taxon>Dorylaimia</taxon>
        <taxon>Mermithida</taxon>
        <taxon>Mermithoidea</taxon>
        <taxon>Mermithidae</taxon>
        <taxon>Romanomermis</taxon>
    </lineage>
</organism>
<reference evidence="6" key="1">
    <citation type="submission" date="2022-11" db="UniProtKB">
        <authorList>
            <consortium name="WormBaseParasite"/>
        </authorList>
    </citation>
    <scope>IDENTIFICATION</scope>
</reference>
<dbReference type="GO" id="GO:0016973">
    <property type="term" value="P:poly(A)+ mRNA export from nucleus"/>
    <property type="evidence" value="ECO:0007669"/>
    <property type="project" value="TreeGrafter"/>
</dbReference>
<dbReference type="WBParaSite" id="nRc.2.0.1.t20794-RA">
    <property type="protein sequence ID" value="nRc.2.0.1.t20794-RA"/>
    <property type="gene ID" value="nRc.2.0.1.g20794"/>
</dbReference>
<dbReference type="GO" id="GO:0000973">
    <property type="term" value="P:post-transcriptional tethering of RNA polymerase II gene DNA at nuclear periphery"/>
    <property type="evidence" value="ECO:0007669"/>
    <property type="project" value="TreeGrafter"/>
</dbReference>
<dbReference type="InterPro" id="IPR000717">
    <property type="entry name" value="PCI_dom"/>
</dbReference>
<dbReference type="GO" id="GO:0003723">
    <property type="term" value="F:RNA binding"/>
    <property type="evidence" value="ECO:0007669"/>
    <property type="project" value="InterPro"/>
</dbReference>
<dbReference type="PROSITE" id="PS50250">
    <property type="entry name" value="PCI"/>
    <property type="match status" value="1"/>
</dbReference>
<dbReference type="PANTHER" id="PTHR12732">
    <property type="entry name" value="UNCHARACTERIZED PROTEASOME COMPONENT REGION PCI-CONTAINING"/>
    <property type="match status" value="1"/>
</dbReference>
<dbReference type="PANTHER" id="PTHR12732:SF0">
    <property type="entry name" value="PCI DOMAIN-CONTAINING PROTEIN 2"/>
    <property type="match status" value="1"/>
</dbReference>
<evidence type="ECO:0000313" key="5">
    <source>
        <dbReference type="Proteomes" id="UP000887565"/>
    </source>
</evidence>
<comment type="similarity">
    <text evidence="1">Belongs to the CSN12 family.</text>
</comment>
<dbReference type="FunFam" id="1.10.10.10:FF:000146">
    <property type="entry name" value="PCI domain-containing protein 2 homolog"/>
    <property type="match status" value="1"/>
</dbReference>
<dbReference type="InterPro" id="IPR045114">
    <property type="entry name" value="Csn12-like"/>
</dbReference>
<dbReference type="Pfam" id="PF01399">
    <property type="entry name" value="PCI"/>
    <property type="match status" value="1"/>
</dbReference>
<evidence type="ECO:0000313" key="6">
    <source>
        <dbReference type="WBParaSite" id="nRc.2.0.1.t20794-RA"/>
    </source>
</evidence>
<evidence type="ECO:0000259" key="4">
    <source>
        <dbReference type="PROSITE" id="PS50250"/>
    </source>
</evidence>
<dbReference type="Proteomes" id="UP000887565">
    <property type="component" value="Unplaced"/>
</dbReference>
<dbReference type="InterPro" id="IPR036388">
    <property type="entry name" value="WH-like_DNA-bd_sf"/>
</dbReference>
<evidence type="ECO:0000256" key="2">
    <source>
        <dbReference type="ARBA" id="ARBA00033214"/>
    </source>
</evidence>
<dbReference type="Gene3D" id="1.10.10.10">
    <property type="entry name" value="Winged helix-like DNA-binding domain superfamily/Winged helix DNA-binding domain"/>
    <property type="match status" value="1"/>
</dbReference>
<dbReference type="GO" id="GO:0003690">
    <property type="term" value="F:double-stranded DNA binding"/>
    <property type="evidence" value="ECO:0007669"/>
    <property type="project" value="InterPro"/>
</dbReference>
<proteinExistence type="inferred from homology"/>
<evidence type="ECO:0000256" key="1">
    <source>
        <dbReference type="ARBA" id="ARBA00025771"/>
    </source>
</evidence>
<dbReference type="AlphaFoldDB" id="A0A915J3T7"/>
<dbReference type="SMART" id="SM00753">
    <property type="entry name" value="PAM"/>
    <property type="match status" value="1"/>
</dbReference>
<accession>A0A915J3T7</accession>
<keyword evidence="5" id="KW-1185">Reference proteome</keyword>
<sequence length="393" mass="44863">MVDIGYWVFTFAGPLNSRSLLYPVMELNTEDIVSQIMQELERDDWESGLEIATCISLKPLCQNASLSCDDNDKRLCIGTLYQPFGQIVYNALRVALLVRKQKFEDAYKIQAQNADAHPSQPIPPEQSSYYEQAASCIMECYRSCVADIRATIENSKRLAILNLTNQLFRIYFRINKLNLLKPLIRAIENCGALYDNFSMADKVTYKYFTGRKAMFDSDFKSAESCLSFAYRNCYPDCEANKRLILIYLVPVKMFLGHMPASDLLIKHNLTEFIDVAAAVKQGNLMKLEEALTKYEPFFIQCGIFLMLEKLKIITYRTLFKKVCAILNVYQVPLDSFLTALKFMQVEDVDSDEVACIVANLIYQGKIKGYISHQHQKLVISKQNAFPPLSSITS</sequence>
<protein>
    <recommendedName>
        <fullName evidence="3">PCI domain-containing protein 2 homolog</fullName>
    </recommendedName>
    <alternativeName>
        <fullName evidence="2">CSN12-like protein</fullName>
    </alternativeName>
</protein>
<dbReference type="GO" id="GO:0070390">
    <property type="term" value="C:transcription export complex 2"/>
    <property type="evidence" value="ECO:0007669"/>
    <property type="project" value="TreeGrafter"/>
</dbReference>
<name>A0A915J3T7_ROMCU</name>